<dbReference type="InterPro" id="IPR051031">
    <property type="entry name" value="RING-box_E3_Ubiquitin_Ligase"/>
</dbReference>
<dbReference type="InterPro" id="IPR024766">
    <property type="entry name" value="Znf_RING_H2"/>
</dbReference>
<dbReference type="PANTHER" id="PTHR11210">
    <property type="entry name" value="RING BOX"/>
    <property type="match status" value="1"/>
</dbReference>
<reference evidence="9" key="1">
    <citation type="journal article" date="2019" name="MBio">
        <title>Virus Genomes from Deep Sea Sediments Expand the Ocean Megavirome and Support Independent Origins of Viral Gigantism.</title>
        <authorList>
            <person name="Backstrom D."/>
            <person name="Yutin N."/>
            <person name="Jorgensen S.L."/>
            <person name="Dharamshi J."/>
            <person name="Homa F."/>
            <person name="Zaremba-Niedwiedzka K."/>
            <person name="Spang A."/>
            <person name="Wolf Y.I."/>
            <person name="Koonin E.V."/>
            <person name="Ettema T.J."/>
        </authorList>
    </citation>
    <scope>NUCLEOTIDE SEQUENCE</scope>
</reference>
<keyword evidence="3" id="KW-0963">Cytoplasm</keyword>
<dbReference type="SUPFAM" id="SSF57850">
    <property type="entry name" value="RING/U-box"/>
    <property type="match status" value="1"/>
</dbReference>
<evidence type="ECO:0000256" key="7">
    <source>
        <dbReference type="ARBA" id="ARBA00022833"/>
    </source>
</evidence>
<dbReference type="InterPro" id="IPR001611">
    <property type="entry name" value="Leu-rich_rpt"/>
</dbReference>
<gene>
    <name evidence="9" type="ORF">LCPAC304_00590</name>
</gene>
<comment type="pathway">
    <text evidence="2">Protein modification; protein ubiquitination.</text>
</comment>
<dbReference type="Gene3D" id="3.30.40.10">
    <property type="entry name" value="Zinc/RING finger domain, C3HC4 (zinc finger)"/>
    <property type="match status" value="1"/>
</dbReference>
<evidence type="ECO:0000256" key="1">
    <source>
        <dbReference type="ARBA" id="ARBA00004496"/>
    </source>
</evidence>
<protein>
    <submittedName>
        <fullName evidence="9">RING-H2 zinc finger domain protein</fullName>
    </submittedName>
</protein>
<organism evidence="9">
    <name type="scientific">Pithovirus LCPAC304</name>
    <dbReference type="NCBI Taxonomy" id="2506594"/>
    <lineage>
        <taxon>Viruses</taxon>
        <taxon>Pithoviruses</taxon>
    </lineage>
</organism>
<accession>A0A481Z773</accession>
<evidence type="ECO:0000256" key="6">
    <source>
        <dbReference type="ARBA" id="ARBA00022786"/>
    </source>
</evidence>
<dbReference type="Pfam" id="PF12678">
    <property type="entry name" value="zf-rbx1"/>
    <property type="match status" value="1"/>
</dbReference>
<dbReference type="GO" id="GO:0008270">
    <property type="term" value="F:zinc ion binding"/>
    <property type="evidence" value="ECO:0007669"/>
    <property type="project" value="UniProtKB-KW"/>
</dbReference>
<evidence type="ECO:0000259" key="8">
    <source>
        <dbReference type="Pfam" id="PF12678"/>
    </source>
</evidence>
<evidence type="ECO:0000256" key="2">
    <source>
        <dbReference type="ARBA" id="ARBA00004906"/>
    </source>
</evidence>
<keyword evidence="6" id="KW-0833">Ubl conjugation pathway</keyword>
<evidence type="ECO:0000256" key="3">
    <source>
        <dbReference type="ARBA" id="ARBA00022490"/>
    </source>
</evidence>
<dbReference type="SUPFAM" id="SSF52058">
    <property type="entry name" value="L domain-like"/>
    <property type="match status" value="1"/>
</dbReference>
<dbReference type="PROSITE" id="PS51450">
    <property type="entry name" value="LRR"/>
    <property type="match status" value="1"/>
</dbReference>
<keyword evidence="7" id="KW-0862">Zinc</keyword>
<evidence type="ECO:0000256" key="4">
    <source>
        <dbReference type="ARBA" id="ARBA00022723"/>
    </source>
</evidence>
<feature type="domain" description="Zinc finger RING-H2-type" evidence="8">
    <location>
        <begin position="165"/>
        <end position="220"/>
    </location>
</feature>
<comment type="subcellular location">
    <subcellularLocation>
        <location evidence="1">Cytoplasm</location>
    </subcellularLocation>
</comment>
<dbReference type="EMBL" id="MK500565">
    <property type="protein sequence ID" value="QBK91733.1"/>
    <property type="molecule type" value="Genomic_DNA"/>
</dbReference>
<evidence type="ECO:0000313" key="9">
    <source>
        <dbReference type="EMBL" id="QBK91733.1"/>
    </source>
</evidence>
<dbReference type="Gene3D" id="3.80.10.10">
    <property type="entry name" value="Ribonuclease Inhibitor"/>
    <property type="match status" value="1"/>
</dbReference>
<sequence length="228" mass="27184">MYSVFTFAKGTYSARKDTRYLNLSRQGLTEVPNLSDFTELRVLNLRCNHISEIPSHLLQNKKLHRIDLQFNTVELDAIPEFLRVLPDLIVLDRRTVQIRDLPVLQRVSHLYKDLPKETQDQIRTLLLVNRFYMENALPIEILELIFVYLSTHHAEDYDKWMRNYCICRNHLDSVCIECEGKEAMDDEFCKTIVDDCAVKHEYHRHCIRKWLKCRKVCPLSNKPWTKEF</sequence>
<evidence type="ECO:0000256" key="5">
    <source>
        <dbReference type="ARBA" id="ARBA00022771"/>
    </source>
</evidence>
<dbReference type="InterPro" id="IPR013083">
    <property type="entry name" value="Znf_RING/FYVE/PHD"/>
</dbReference>
<dbReference type="InterPro" id="IPR032675">
    <property type="entry name" value="LRR_dom_sf"/>
</dbReference>
<keyword evidence="4" id="KW-0479">Metal-binding</keyword>
<name>A0A481Z773_9VIRU</name>
<keyword evidence="5" id="KW-0863">Zinc-finger</keyword>
<proteinExistence type="predicted"/>